<dbReference type="InterPro" id="IPR022791">
    <property type="entry name" value="L-PG_synthase/AglD"/>
</dbReference>
<feature type="transmembrane region" description="Helical" evidence="7">
    <location>
        <begin position="192"/>
        <end position="213"/>
    </location>
</feature>
<dbReference type="PANTHER" id="PTHR39087">
    <property type="entry name" value="UPF0104 MEMBRANE PROTEIN MJ1595"/>
    <property type="match status" value="1"/>
</dbReference>
<feature type="transmembrane region" description="Helical" evidence="7">
    <location>
        <begin position="872"/>
        <end position="895"/>
    </location>
</feature>
<keyword evidence="5 7" id="KW-0472">Membrane</keyword>
<sequence length="954" mass="99573">MTGTADVGVDEDSDESADARSAAPSGAPGTEPSPAVSLIKDRTIKTPQQTDAGAAAAPGPAPVPAAEAAQSAVPAQPPAPVNGHGAAAAHQPPPPAGPEEPEEPQAPAGPADTAAAEPDEPGEPGEAHDDTPHLDVDEPLLAARAHRPSDLIRFLAGVLGIVAVFVLAGVATSTTTGIEIDIASNAPRFSPVLSTITGLVSSVAVLAVPLAFAVERLIKRDGLRVADGVLASVLAYGVSLGIDWWVAEGASEHIREALTRFPLDSTSTLTDPVHGYLAPVIAYMTAVGMSSRPRWRVALWVVVVFSGITELLGGYTTPLSLVLTVLIGWSVAYGTLYAIGSPNIRPTGQHLMIGLRKVGFTPASAHRAQDAPGGTRRYFVAQQSGPPLDVHIIDREQQASGFFYRAWRRLRLRSVAVRRSPQSLRQALEQEALIAYAAAASGARAPQLVATSELGPDAAILVYENVEGRTLDELSAEEVTDQVMASLWESVAALHERRIAHRRLTGESLLVVDEKTACLVNLSGGDIAATDLTLRIDVAQLLTTFALRIGPERAVSTANAVLGPDRVAQALPLLQPVGMSRSTRVDLKKLSKERKAAAQARALEQVAAGERTQQQAEEDIAAAGEDLLSRIRGQILQIAPEAPMEPAKLERLKPKSLIMVIALTFAAYLALTTIKPAQLKLSQMNWAWAAVALAAAAFSYVAASMSLTGFVPEKLPFRRTVAAQLAGSFVKLVAPAAIGGIALNTRYLQKAGIRSGQAVASVGASQLAGLAGHLLLLFSFGLITGSQNNGDLSASRAVIIGVLTAAVLSLVIAAVAPLRRFVLNRLRSLFFGVVPRMLDLMQTPSKLVTGFGGILLLTLSFTACLDASVQAFGGSISFSAVAVVFLTANAAGSAIPTPGGIGPVEVALIGALTVADVPPAVATPAVFLYRALTFWLPVLPGWISYNVLQRKGAL</sequence>
<evidence type="ECO:0000256" key="3">
    <source>
        <dbReference type="ARBA" id="ARBA00022692"/>
    </source>
</evidence>
<feature type="transmembrane region" description="Helical" evidence="7">
    <location>
        <begin position="225"/>
        <end position="246"/>
    </location>
</feature>
<comment type="caution">
    <text evidence="8">The sequence shown here is derived from an EMBL/GenBank/DDBJ whole genome shotgun (WGS) entry which is preliminary data.</text>
</comment>
<dbReference type="Gene3D" id="1.10.510.10">
    <property type="entry name" value="Transferase(Phosphotransferase) domain 1"/>
    <property type="match status" value="1"/>
</dbReference>
<evidence type="ECO:0000256" key="5">
    <source>
        <dbReference type="ARBA" id="ARBA00023136"/>
    </source>
</evidence>
<evidence type="ECO:0000256" key="6">
    <source>
        <dbReference type="SAM" id="MobiDB-lite"/>
    </source>
</evidence>
<evidence type="ECO:0000256" key="4">
    <source>
        <dbReference type="ARBA" id="ARBA00022989"/>
    </source>
</evidence>
<gene>
    <name evidence="8" type="ORF">ACFP0N_26290</name>
</gene>
<feature type="compositionally biased region" description="Low complexity" evidence="6">
    <location>
        <begin position="52"/>
        <end position="74"/>
    </location>
</feature>
<feature type="compositionally biased region" description="Low complexity" evidence="6">
    <location>
        <begin position="105"/>
        <end position="116"/>
    </location>
</feature>
<dbReference type="NCBIfam" id="TIGR00374">
    <property type="entry name" value="flippase-like domain"/>
    <property type="match status" value="1"/>
</dbReference>
<comment type="subcellular location">
    <subcellularLocation>
        <location evidence="1">Cell membrane</location>
        <topology evidence="1">Multi-pass membrane protein</topology>
    </subcellularLocation>
</comment>
<feature type="transmembrane region" description="Helical" evidence="7">
    <location>
        <begin position="151"/>
        <end position="172"/>
    </location>
</feature>
<proteinExistence type="predicted"/>
<dbReference type="InterPro" id="IPR011009">
    <property type="entry name" value="Kinase-like_dom_sf"/>
</dbReference>
<feature type="transmembrane region" description="Helical" evidence="7">
    <location>
        <begin position="297"/>
        <end position="315"/>
    </location>
</feature>
<dbReference type="Proteomes" id="UP001596067">
    <property type="component" value="Unassembled WGS sequence"/>
</dbReference>
<dbReference type="EMBL" id="JBHSOD010000040">
    <property type="protein sequence ID" value="MFC5888481.1"/>
    <property type="molecule type" value="Genomic_DNA"/>
</dbReference>
<protein>
    <submittedName>
        <fullName evidence="8">Lysylphosphatidylglycerol synthase transmembrane domain-containing protein</fullName>
    </submittedName>
</protein>
<name>A0ABW1F254_9ACTN</name>
<evidence type="ECO:0000256" key="2">
    <source>
        <dbReference type="ARBA" id="ARBA00022475"/>
    </source>
</evidence>
<evidence type="ECO:0000256" key="7">
    <source>
        <dbReference type="SAM" id="Phobius"/>
    </source>
</evidence>
<feature type="transmembrane region" description="Helical" evidence="7">
    <location>
        <begin position="927"/>
        <end position="948"/>
    </location>
</feature>
<evidence type="ECO:0000313" key="9">
    <source>
        <dbReference type="Proteomes" id="UP001596067"/>
    </source>
</evidence>
<feature type="compositionally biased region" description="Basic and acidic residues" evidence="6">
    <location>
        <begin position="125"/>
        <end position="134"/>
    </location>
</feature>
<feature type="transmembrane region" description="Helical" evidence="7">
    <location>
        <begin position="847"/>
        <end position="865"/>
    </location>
</feature>
<feature type="transmembrane region" description="Helical" evidence="7">
    <location>
        <begin position="797"/>
        <end position="818"/>
    </location>
</feature>
<keyword evidence="4 7" id="KW-1133">Transmembrane helix</keyword>
<feature type="transmembrane region" description="Helical" evidence="7">
    <location>
        <begin position="722"/>
        <end position="743"/>
    </location>
</feature>
<dbReference type="SUPFAM" id="SSF56112">
    <property type="entry name" value="Protein kinase-like (PK-like)"/>
    <property type="match status" value="1"/>
</dbReference>
<feature type="region of interest" description="Disordered" evidence="6">
    <location>
        <begin position="1"/>
        <end position="134"/>
    </location>
</feature>
<feature type="transmembrane region" description="Helical" evidence="7">
    <location>
        <begin position="763"/>
        <end position="785"/>
    </location>
</feature>
<feature type="transmembrane region" description="Helical" evidence="7">
    <location>
        <begin position="657"/>
        <end position="674"/>
    </location>
</feature>
<organism evidence="8 9">
    <name type="scientific">Kitasatospora aburaviensis</name>
    <dbReference type="NCBI Taxonomy" id="67265"/>
    <lineage>
        <taxon>Bacteria</taxon>
        <taxon>Bacillati</taxon>
        <taxon>Actinomycetota</taxon>
        <taxon>Actinomycetes</taxon>
        <taxon>Kitasatosporales</taxon>
        <taxon>Streptomycetaceae</taxon>
        <taxon>Kitasatospora</taxon>
    </lineage>
</organism>
<feature type="transmembrane region" description="Helical" evidence="7">
    <location>
        <begin position="273"/>
        <end position="290"/>
    </location>
</feature>
<keyword evidence="9" id="KW-1185">Reference proteome</keyword>
<keyword evidence="3 7" id="KW-0812">Transmembrane</keyword>
<keyword evidence="2" id="KW-1003">Cell membrane</keyword>
<feature type="transmembrane region" description="Helical" evidence="7">
    <location>
        <begin position="321"/>
        <end position="339"/>
    </location>
</feature>
<dbReference type="Pfam" id="PF03706">
    <property type="entry name" value="LPG_synthase_TM"/>
    <property type="match status" value="1"/>
</dbReference>
<dbReference type="PANTHER" id="PTHR39087:SF2">
    <property type="entry name" value="UPF0104 MEMBRANE PROTEIN MJ1595"/>
    <property type="match status" value="1"/>
</dbReference>
<dbReference type="RefSeq" id="WP_313765422.1">
    <property type="nucleotide sequence ID" value="NZ_BAAAVH010000002.1"/>
</dbReference>
<feature type="transmembrane region" description="Helical" evidence="7">
    <location>
        <begin position="686"/>
        <end position="710"/>
    </location>
</feature>
<reference evidence="9" key="1">
    <citation type="journal article" date="2019" name="Int. J. Syst. Evol. Microbiol.">
        <title>The Global Catalogue of Microorganisms (GCM) 10K type strain sequencing project: providing services to taxonomists for standard genome sequencing and annotation.</title>
        <authorList>
            <consortium name="The Broad Institute Genomics Platform"/>
            <consortium name="The Broad Institute Genome Sequencing Center for Infectious Disease"/>
            <person name="Wu L."/>
            <person name="Ma J."/>
        </authorList>
    </citation>
    <scope>NUCLEOTIDE SEQUENCE [LARGE SCALE GENOMIC DNA]</scope>
    <source>
        <strain evidence="9">CGMCC 4.1469</strain>
    </source>
</reference>
<accession>A0ABW1F254</accession>
<evidence type="ECO:0000256" key="1">
    <source>
        <dbReference type="ARBA" id="ARBA00004651"/>
    </source>
</evidence>
<evidence type="ECO:0000313" key="8">
    <source>
        <dbReference type="EMBL" id="MFC5888481.1"/>
    </source>
</evidence>